<sequence>MWIVQEVCLSGSLHFVCGHSVWAADQFERILLLFYLLLAHRAGNFTPEDLINDYPQLDDILLAIAIARFLNRIFSTRRTIHRPGQTRMTLFQLLAKFNVVDGITGLTEEHDMQKFRAGDARDCCYSIIALPGPDDPVMKHVTISYESSAQRVFTELAEAIAVDVIDILLFSQNASKQLEALPSWVPDWSSQLSSPYGYLDSSTPLFSSGHAKDSHIWDGGGGACVEGSILTVTGYSVDIIQRTGDYVYKVTGSEDNQPTHVSQHYFLSEIQLFCRLAREIQLDSVESPLCLDEVIWMMATGGRGLANSIGAGRDERLGPEVKGIRLLDAAYQICRQRLERHTKSHEAVCWKLRQVDVLSPLEQRWAELKRRSGLYWGLMYYLGTGTDWEAYTFCEKFHQYWESFGPMASKAADDQQDGWNLEAEVRNEGLNASGRLGRAMDIQQGRRCFLSPKGYVGLGPLEMQVGDVVVVLKGASVPMVLRSYIAIPGGQQQYKYVGEAYCYGTMDGEVFQERARERPVLFHIV</sequence>
<dbReference type="EMBL" id="JAGPNK010000015">
    <property type="protein sequence ID" value="KAH7308633.1"/>
    <property type="molecule type" value="Genomic_DNA"/>
</dbReference>
<evidence type="ECO:0000313" key="2">
    <source>
        <dbReference type="Proteomes" id="UP000813444"/>
    </source>
</evidence>
<dbReference type="PANTHER" id="PTHR24148">
    <property type="entry name" value="ANKYRIN REPEAT DOMAIN-CONTAINING PROTEIN 39 HOMOLOG-RELATED"/>
    <property type="match status" value="1"/>
</dbReference>
<dbReference type="AlphaFoldDB" id="A0A8K0SL98"/>
<name>A0A8K0SL98_9HYPO</name>
<keyword evidence="2" id="KW-1185">Reference proteome</keyword>
<proteinExistence type="predicted"/>
<dbReference type="Pfam" id="PF26639">
    <property type="entry name" value="Het-6_barrel"/>
    <property type="match status" value="1"/>
</dbReference>
<organism evidence="1 2">
    <name type="scientific">Stachybotrys elegans</name>
    <dbReference type="NCBI Taxonomy" id="80388"/>
    <lineage>
        <taxon>Eukaryota</taxon>
        <taxon>Fungi</taxon>
        <taxon>Dikarya</taxon>
        <taxon>Ascomycota</taxon>
        <taxon>Pezizomycotina</taxon>
        <taxon>Sordariomycetes</taxon>
        <taxon>Hypocreomycetidae</taxon>
        <taxon>Hypocreales</taxon>
        <taxon>Stachybotryaceae</taxon>
        <taxon>Stachybotrys</taxon>
    </lineage>
</organism>
<reference evidence="1" key="1">
    <citation type="journal article" date="2021" name="Nat. Commun.">
        <title>Genetic determinants of endophytism in the Arabidopsis root mycobiome.</title>
        <authorList>
            <person name="Mesny F."/>
            <person name="Miyauchi S."/>
            <person name="Thiergart T."/>
            <person name="Pickel B."/>
            <person name="Atanasova L."/>
            <person name="Karlsson M."/>
            <person name="Huettel B."/>
            <person name="Barry K.W."/>
            <person name="Haridas S."/>
            <person name="Chen C."/>
            <person name="Bauer D."/>
            <person name="Andreopoulos W."/>
            <person name="Pangilinan J."/>
            <person name="LaButti K."/>
            <person name="Riley R."/>
            <person name="Lipzen A."/>
            <person name="Clum A."/>
            <person name="Drula E."/>
            <person name="Henrissat B."/>
            <person name="Kohler A."/>
            <person name="Grigoriev I.V."/>
            <person name="Martin F.M."/>
            <person name="Hacquard S."/>
        </authorList>
    </citation>
    <scope>NUCLEOTIDE SEQUENCE</scope>
    <source>
        <strain evidence="1">MPI-CAGE-CH-0235</strain>
    </source>
</reference>
<dbReference type="InterPro" id="IPR052895">
    <property type="entry name" value="HetReg/Transcr_Mod"/>
</dbReference>
<evidence type="ECO:0000313" key="1">
    <source>
        <dbReference type="EMBL" id="KAH7308633.1"/>
    </source>
</evidence>
<dbReference type="PANTHER" id="PTHR24148:SF64">
    <property type="entry name" value="HETEROKARYON INCOMPATIBILITY DOMAIN-CONTAINING PROTEIN"/>
    <property type="match status" value="1"/>
</dbReference>
<dbReference type="OrthoDB" id="4587016at2759"/>
<dbReference type="Proteomes" id="UP000813444">
    <property type="component" value="Unassembled WGS sequence"/>
</dbReference>
<comment type="caution">
    <text evidence="1">The sequence shown here is derived from an EMBL/GenBank/DDBJ whole genome shotgun (WGS) entry which is preliminary data.</text>
</comment>
<evidence type="ECO:0008006" key="3">
    <source>
        <dbReference type="Google" id="ProtNLM"/>
    </source>
</evidence>
<accession>A0A8K0SL98</accession>
<gene>
    <name evidence="1" type="ORF">B0I35DRAFT_442323</name>
</gene>
<protein>
    <recommendedName>
        <fullName evidence="3">Heterokaryon incompatibility domain-containing protein</fullName>
    </recommendedName>
</protein>